<sequence length="100" mass="11654">MRKMDEMERHFADQSIKNAYLFMVVSLFIYTIFKQFQTGKWDFVFLILIVQNLILIGSDQWLKHRADRSDKGPAHVLYMTIVFTAILLAIGAIGLMFHGK</sequence>
<dbReference type="RefSeq" id="WP_003604745.1">
    <property type="nucleotide sequence ID" value="NZ_CP016355.1"/>
</dbReference>
<keyword evidence="1" id="KW-0472">Membrane</keyword>
<evidence type="ECO:0000313" key="3">
    <source>
        <dbReference type="Proteomes" id="UP000423274"/>
    </source>
</evidence>
<keyword evidence="1" id="KW-0812">Transmembrane</keyword>
<protein>
    <submittedName>
        <fullName evidence="2">Uncharacterized protein</fullName>
    </submittedName>
</protein>
<evidence type="ECO:0000256" key="1">
    <source>
        <dbReference type="SAM" id="Phobius"/>
    </source>
</evidence>
<accession>A0AAP9HGX8</accession>
<feature type="transmembrane region" description="Helical" evidence="1">
    <location>
        <begin position="20"/>
        <end position="37"/>
    </location>
</feature>
<name>A0AAP9HGX8_LACPA</name>
<reference evidence="2 3" key="1">
    <citation type="submission" date="2017-08" db="EMBL/GenBank/DDBJ databases">
        <title>Genome sequence, comparative genomics and functional analysis of the highly adhesive Lactobacillus paracasei Kobulty strain.</title>
        <authorList>
            <person name="Koryszewska-Baginska A."/>
            <person name="Grynberg M."/>
            <person name="Aleksandrzak-Piekarczyk T."/>
        </authorList>
    </citation>
    <scope>NUCLEOTIDE SEQUENCE [LARGE SCALE GENOMIC DNA]</scope>
    <source>
        <strain evidence="2 3">IBB3423</strain>
    </source>
</reference>
<keyword evidence="1" id="KW-1133">Transmembrane helix</keyword>
<feature type="transmembrane region" description="Helical" evidence="1">
    <location>
        <begin position="74"/>
        <end position="97"/>
    </location>
</feature>
<dbReference type="Proteomes" id="UP000423274">
    <property type="component" value="Chromosome"/>
</dbReference>
<dbReference type="EMBL" id="CP022954">
    <property type="protein sequence ID" value="QGV17690.1"/>
    <property type="molecule type" value="Genomic_DNA"/>
</dbReference>
<proteinExistence type="predicted"/>
<gene>
    <name evidence="2" type="ORF">LCAKO_1157</name>
</gene>
<evidence type="ECO:0000313" key="2">
    <source>
        <dbReference type="EMBL" id="QGV17690.1"/>
    </source>
</evidence>
<organism evidence="2 3">
    <name type="scientific">Lacticaseibacillus paracasei subsp. paracasei</name>
    <dbReference type="NCBI Taxonomy" id="47714"/>
    <lineage>
        <taxon>Bacteria</taxon>
        <taxon>Bacillati</taxon>
        <taxon>Bacillota</taxon>
        <taxon>Bacilli</taxon>
        <taxon>Lactobacillales</taxon>
        <taxon>Lactobacillaceae</taxon>
        <taxon>Lacticaseibacillus</taxon>
    </lineage>
</organism>
<feature type="transmembrane region" description="Helical" evidence="1">
    <location>
        <begin position="43"/>
        <end position="62"/>
    </location>
</feature>
<dbReference type="AlphaFoldDB" id="A0AAP9HGX8"/>